<dbReference type="EMBL" id="CP159373">
    <property type="protein sequence ID" value="XCN71794.1"/>
    <property type="molecule type" value="Genomic_DNA"/>
</dbReference>
<dbReference type="InterPro" id="IPR022383">
    <property type="entry name" value="Lactate/malate_DH_C"/>
</dbReference>
<protein>
    <recommendedName>
        <fullName evidence="1">Lactate/malate dehydrogenase C-terminal domain-containing protein</fullName>
    </recommendedName>
</protein>
<dbReference type="InterPro" id="IPR015955">
    <property type="entry name" value="Lactate_DH/Glyco_Ohase_4_C"/>
</dbReference>
<name>A0AAU8LR76_9BACT</name>
<reference evidence="2" key="1">
    <citation type="journal article" date="2024" name="Syst. Appl. Microbiol.">
        <title>First single-strain enrichments of Electrothrix cable bacteria, description of E. aestuarii sp. nov. and E. rattekaaiensis sp. nov., and proposal of a cable bacteria taxonomy following the rules of the SeqCode.</title>
        <authorList>
            <person name="Plum-Jensen L.E."/>
            <person name="Schramm A."/>
            <person name="Marshall I.P.G."/>
        </authorList>
    </citation>
    <scope>NUCLEOTIDE SEQUENCE</scope>
    <source>
        <strain evidence="2">Rat1</strain>
    </source>
</reference>
<dbReference type="SUPFAM" id="SSF56327">
    <property type="entry name" value="LDH C-terminal domain-like"/>
    <property type="match status" value="1"/>
</dbReference>
<proteinExistence type="predicted"/>
<feature type="domain" description="Lactate/malate dehydrogenase C-terminal" evidence="1">
    <location>
        <begin position="22"/>
        <end position="102"/>
    </location>
</feature>
<dbReference type="Pfam" id="PF02866">
    <property type="entry name" value="Ldh_1_C"/>
    <property type="match status" value="1"/>
</dbReference>
<organism evidence="2">
    <name type="scientific">Candidatus Electrothrix aestuarii</name>
    <dbReference type="NCBI Taxonomy" id="3062594"/>
    <lineage>
        <taxon>Bacteria</taxon>
        <taxon>Pseudomonadati</taxon>
        <taxon>Thermodesulfobacteriota</taxon>
        <taxon>Desulfobulbia</taxon>
        <taxon>Desulfobulbales</taxon>
        <taxon>Desulfobulbaceae</taxon>
        <taxon>Candidatus Electrothrix</taxon>
    </lineage>
</organism>
<dbReference type="KEGG" id="eaj:Q3M24_15960"/>
<evidence type="ECO:0000259" key="1">
    <source>
        <dbReference type="Pfam" id="PF02866"/>
    </source>
</evidence>
<dbReference type="Gene3D" id="3.90.110.10">
    <property type="entry name" value="Lactate dehydrogenase/glycoside hydrolase, family 4, C-terminal"/>
    <property type="match status" value="1"/>
</dbReference>
<accession>A0AAU8LR76</accession>
<reference evidence="2" key="2">
    <citation type="submission" date="2024-06" db="EMBL/GenBank/DDBJ databases">
        <authorList>
            <person name="Plum-Jensen L.E."/>
            <person name="Schramm A."/>
            <person name="Marshall I.P.G."/>
        </authorList>
    </citation>
    <scope>NUCLEOTIDE SEQUENCE</scope>
    <source>
        <strain evidence="2">Rat1</strain>
    </source>
</reference>
<evidence type="ECO:0000313" key="2">
    <source>
        <dbReference type="EMBL" id="XCN71794.1"/>
    </source>
</evidence>
<dbReference type="GO" id="GO:0016616">
    <property type="term" value="F:oxidoreductase activity, acting on the CH-OH group of donors, NAD or NADP as acceptor"/>
    <property type="evidence" value="ECO:0007669"/>
    <property type="project" value="InterPro"/>
</dbReference>
<sequence>MSHDSSRKCQPAYEACHFSGAKTAVGTAKATLKLLQAITMGHDTLIAGQVHAGGAFYGIDSTIGVPFIMGNKGVEKIVELPMVEEEKALLKQCAEHVNQKLKPFL</sequence>
<gene>
    <name evidence="2" type="ORF">Q3M24_15960</name>
</gene>
<dbReference type="AlphaFoldDB" id="A0AAU8LR76"/>